<dbReference type="Bgee" id="ENSAMXG00000029329">
    <property type="expression patterns" value="Expressed in mesonephros and 13 other cell types or tissues"/>
</dbReference>
<dbReference type="PANTHER" id="PTHR12080:SF59">
    <property type="entry name" value="HEPATIC AND GLIAL CELL ADHESION MOLECULE"/>
    <property type="match status" value="1"/>
</dbReference>
<evidence type="ECO:0000256" key="2">
    <source>
        <dbReference type="ARBA" id="ARBA00022729"/>
    </source>
</evidence>
<reference evidence="8" key="3">
    <citation type="submission" date="2025-08" db="UniProtKB">
        <authorList>
            <consortium name="Ensembl"/>
        </authorList>
    </citation>
    <scope>IDENTIFICATION</scope>
</reference>
<feature type="transmembrane region" description="Helical" evidence="5">
    <location>
        <begin position="227"/>
        <end position="245"/>
    </location>
</feature>
<feature type="chain" id="PRO_5017474736" evidence="6">
    <location>
        <begin position="22"/>
        <end position="264"/>
    </location>
</feature>
<dbReference type="PANTHER" id="PTHR12080">
    <property type="entry name" value="SIGNALING LYMPHOCYTIC ACTIVATION MOLECULE"/>
    <property type="match status" value="1"/>
</dbReference>
<reference evidence="9" key="1">
    <citation type="submission" date="2013-03" db="EMBL/GenBank/DDBJ databases">
        <authorList>
            <person name="Jeffery W."/>
            <person name="Warren W."/>
            <person name="Wilson R.K."/>
        </authorList>
    </citation>
    <scope>NUCLEOTIDE SEQUENCE</scope>
    <source>
        <strain evidence="9">female</strain>
    </source>
</reference>
<dbReference type="InParanoid" id="A0A3B1ID27"/>
<reference evidence="9" key="2">
    <citation type="journal article" date="2014" name="Nat. Commun.">
        <title>The cavefish genome reveals candidate genes for eye loss.</title>
        <authorList>
            <person name="McGaugh S.E."/>
            <person name="Gross J.B."/>
            <person name="Aken B."/>
            <person name="Blin M."/>
            <person name="Borowsky R."/>
            <person name="Chalopin D."/>
            <person name="Hinaux H."/>
            <person name="Jeffery W.R."/>
            <person name="Keene A."/>
            <person name="Ma L."/>
            <person name="Minx P."/>
            <person name="Murphy D."/>
            <person name="O'Quin K.E."/>
            <person name="Retaux S."/>
            <person name="Rohner N."/>
            <person name="Searle S.M."/>
            <person name="Stahl B.A."/>
            <person name="Tabin C."/>
            <person name="Volff J.N."/>
            <person name="Yoshizawa M."/>
            <person name="Warren W.C."/>
        </authorList>
    </citation>
    <scope>NUCLEOTIDE SEQUENCE [LARGE SCALE GENOMIC DNA]</scope>
    <source>
        <strain evidence="9">female</strain>
    </source>
</reference>
<evidence type="ECO:0000313" key="8">
    <source>
        <dbReference type="Ensembl" id="ENSAMXP00000027812.1"/>
    </source>
</evidence>
<comment type="subcellular location">
    <subcellularLocation>
        <location evidence="1">Membrane</location>
    </subcellularLocation>
</comment>
<dbReference type="InterPro" id="IPR007110">
    <property type="entry name" value="Ig-like_dom"/>
</dbReference>
<dbReference type="GO" id="GO:0005911">
    <property type="term" value="C:cell-cell junction"/>
    <property type="evidence" value="ECO:0007669"/>
    <property type="project" value="TreeGrafter"/>
</dbReference>
<evidence type="ECO:0000256" key="6">
    <source>
        <dbReference type="SAM" id="SignalP"/>
    </source>
</evidence>
<keyword evidence="5" id="KW-0812">Transmembrane</keyword>
<dbReference type="SUPFAM" id="SSF48726">
    <property type="entry name" value="Immunoglobulin"/>
    <property type="match status" value="1"/>
</dbReference>
<dbReference type="InterPro" id="IPR036179">
    <property type="entry name" value="Ig-like_dom_sf"/>
</dbReference>
<dbReference type="FunCoup" id="A0A3B1ID27">
    <property type="interactions" value="15"/>
</dbReference>
<keyword evidence="2 6" id="KW-0732">Signal</keyword>
<dbReference type="InterPro" id="IPR015631">
    <property type="entry name" value="CD2/SLAM_rcpt"/>
</dbReference>
<dbReference type="Gene3D" id="2.60.40.10">
    <property type="entry name" value="Immunoglobulins"/>
    <property type="match status" value="2"/>
</dbReference>
<keyword evidence="9" id="KW-1185">Reference proteome</keyword>
<keyword evidence="5" id="KW-1133">Transmembrane helix</keyword>
<evidence type="ECO:0000256" key="5">
    <source>
        <dbReference type="SAM" id="Phobius"/>
    </source>
</evidence>
<dbReference type="Pfam" id="PF07686">
    <property type="entry name" value="V-set"/>
    <property type="match status" value="1"/>
</dbReference>
<organism evidence="8 9">
    <name type="scientific">Astyanax mexicanus</name>
    <name type="common">Blind cave fish</name>
    <name type="synonym">Astyanax fasciatus mexicanus</name>
    <dbReference type="NCBI Taxonomy" id="7994"/>
    <lineage>
        <taxon>Eukaryota</taxon>
        <taxon>Metazoa</taxon>
        <taxon>Chordata</taxon>
        <taxon>Craniata</taxon>
        <taxon>Vertebrata</taxon>
        <taxon>Euteleostomi</taxon>
        <taxon>Actinopterygii</taxon>
        <taxon>Neopterygii</taxon>
        <taxon>Teleostei</taxon>
        <taxon>Ostariophysi</taxon>
        <taxon>Characiformes</taxon>
        <taxon>Characoidei</taxon>
        <taxon>Acestrorhamphidae</taxon>
        <taxon>Acestrorhamphinae</taxon>
        <taxon>Astyanax</taxon>
    </lineage>
</organism>
<dbReference type="Ensembl" id="ENSAMXT00000039843.1">
    <property type="protein sequence ID" value="ENSAMXP00000027812.1"/>
    <property type="gene ID" value="ENSAMXG00000029329.1"/>
</dbReference>
<evidence type="ECO:0000313" key="9">
    <source>
        <dbReference type="Proteomes" id="UP000018467"/>
    </source>
</evidence>
<accession>A0A3B1ID27</accession>
<proteinExistence type="predicted"/>
<name>A0A3B1ID27_ASTMX</name>
<dbReference type="PROSITE" id="PS50835">
    <property type="entry name" value="IG_LIKE"/>
    <property type="match status" value="1"/>
</dbReference>
<evidence type="ECO:0000256" key="4">
    <source>
        <dbReference type="ARBA" id="ARBA00023180"/>
    </source>
</evidence>
<feature type="signal peptide" evidence="6">
    <location>
        <begin position="1"/>
        <end position="21"/>
    </location>
</feature>
<dbReference type="GO" id="GO:0016020">
    <property type="term" value="C:membrane"/>
    <property type="evidence" value="ECO:0007669"/>
    <property type="project" value="UniProtKB-SubCell"/>
</dbReference>
<feature type="domain" description="Ig-like" evidence="7">
    <location>
        <begin position="127"/>
        <end position="210"/>
    </location>
</feature>
<keyword evidence="3 5" id="KW-0472">Membrane</keyword>
<dbReference type="AlphaFoldDB" id="A0A3B1ID27"/>
<dbReference type="InterPro" id="IPR013783">
    <property type="entry name" value="Ig-like_fold"/>
</dbReference>
<dbReference type="GeneTree" id="ENSGT01030000234540"/>
<keyword evidence="4" id="KW-0325">Glycoprotein</keyword>
<dbReference type="Proteomes" id="UP000018467">
    <property type="component" value="Unassembled WGS sequence"/>
</dbReference>
<sequence>MIMNTATGLICILACFYQAMGLKVTGYVGQSVVLKTRVDPSSVHLSRIQWSIYTNTSIIVVWDSGDLREPFWRHMGRLTLNISTGDLQIKNLRVDDSLTYTVSLLTETTDQTEIQFELVVQEHLSKPDIAVLFNSLVKDTCIIALRCSIAEAGITLSWAPPDGFDQPFWNSNNTNNSSELWTSIKPHTNISFTCNASDSNRKASSQKVVQCQEEEPKASPQFLRHRYGIIFALLFFCITILLFKVHAPPKAILHGGEKREAVTP</sequence>
<protein>
    <submittedName>
        <fullName evidence="8">Si:cabz01074946.1</fullName>
    </submittedName>
</protein>
<reference evidence="8" key="4">
    <citation type="submission" date="2025-09" db="UniProtKB">
        <authorList>
            <consortium name="Ensembl"/>
        </authorList>
    </citation>
    <scope>IDENTIFICATION</scope>
</reference>
<evidence type="ECO:0000259" key="7">
    <source>
        <dbReference type="PROSITE" id="PS50835"/>
    </source>
</evidence>
<evidence type="ECO:0000256" key="1">
    <source>
        <dbReference type="ARBA" id="ARBA00004370"/>
    </source>
</evidence>
<dbReference type="InterPro" id="IPR013106">
    <property type="entry name" value="Ig_V-set"/>
</dbReference>
<evidence type="ECO:0000256" key="3">
    <source>
        <dbReference type="ARBA" id="ARBA00023136"/>
    </source>
</evidence>